<sequence>MIKILCAVISLLMLVVPVYGYNGQDDFYSEMKMINEQHALETVRIPDVDIKAYTPDVKAFEVGFTAEELESMTEYSKFRGSASRLTYEEAEDDADLIFRVLKDCYGAYFYFGGDEAFERAKENVLSDCKDAGARLSVGILRESLKRNLSFVKDGHFRIGNETVLEKAVYYSNEETAFFKDEKGYYVEEDGKRSYVSMVDGSHEIEKYMKRSINDKGMLVYKIGMLSTDVRGMVEVVLNNRIKKFVLVPPKLENYTDNGTYYSDYKVNGVPVISISSFMHEHDGRRFVKSAETVKNSKVSVLDVRGNCGGMSKYVIDWLDIYDPVLSKYATGNVHAYRMSRAADYLKYKNLGEYFSDQETEQLLNNYRSGSNGWGISEASAFVRSENSNLLFVLVDNYTFSAGEWLIAALRNKDNVIFVGTNSGGGLMSDSSINVVLPDSRINIQCGTGLGFYYDDTVFTEETGFSPDIWINDDVMQHTLDMISYYGL</sequence>
<dbReference type="InterPro" id="IPR029045">
    <property type="entry name" value="ClpP/crotonase-like_dom_sf"/>
</dbReference>
<organism evidence="2 3">
    <name type="scientific">Sedimentibacter hydroxybenzoicus DSM 7310</name>
    <dbReference type="NCBI Taxonomy" id="1123245"/>
    <lineage>
        <taxon>Bacteria</taxon>
        <taxon>Bacillati</taxon>
        <taxon>Bacillota</taxon>
        <taxon>Tissierellia</taxon>
        <taxon>Sedimentibacter</taxon>
    </lineage>
</organism>
<evidence type="ECO:0000313" key="3">
    <source>
        <dbReference type="Proteomes" id="UP000611629"/>
    </source>
</evidence>
<evidence type="ECO:0000313" key="2">
    <source>
        <dbReference type="EMBL" id="NYB72848.1"/>
    </source>
</evidence>
<dbReference type="Gene3D" id="3.90.226.10">
    <property type="entry name" value="2-enoyl-CoA Hydratase, Chain A, domain 1"/>
    <property type="match status" value="1"/>
</dbReference>
<dbReference type="GO" id="GO:0008236">
    <property type="term" value="F:serine-type peptidase activity"/>
    <property type="evidence" value="ECO:0007669"/>
    <property type="project" value="InterPro"/>
</dbReference>
<dbReference type="InterPro" id="IPR005151">
    <property type="entry name" value="Tail-specific_protease"/>
</dbReference>
<keyword evidence="3" id="KW-1185">Reference proteome</keyword>
<dbReference type="GO" id="GO:0006508">
    <property type="term" value="P:proteolysis"/>
    <property type="evidence" value="ECO:0007669"/>
    <property type="project" value="InterPro"/>
</dbReference>
<dbReference type="EMBL" id="JACBNQ010000001">
    <property type="protein sequence ID" value="NYB72848.1"/>
    <property type="molecule type" value="Genomic_DNA"/>
</dbReference>
<dbReference type="SUPFAM" id="SSF52096">
    <property type="entry name" value="ClpP/crotonase"/>
    <property type="match status" value="1"/>
</dbReference>
<proteinExistence type="predicted"/>
<protein>
    <recommendedName>
        <fullName evidence="1">Tail specific protease domain-containing protein</fullName>
    </recommendedName>
</protein>
<dbReference type="RefSeq" id="WP_179236521.1">
    <property type="nucleotide sequence ID" value="NZ_JACBNQ010000001.1"/>
</dbReference>
<feature type="domain" description="Tail specific protease" evidence="1">
    <location>
        <begin position="271"/>
        <end position="468"/>
    </location>
</feature>
<accession>A0A974GUZ6</accession>
<gene>
    <name evidence="2" type="ORF">HZF24_01695</name>
</gene>
<dbReference type="Pfam" id="PF03572">
    <property type="entry name" value="Peptidase_S41"/>
    <property type="match status" value="1"/>
</dbReference>
<evidence type="ECO:0000259" key="1">
    <source>
        <dbReference type="Pfam" id="PF03572"/>
    </source>
</evidence>
<reference evidence="2" key="1">
    <citation type="submission" date="2020-07" db="EMBL/GenBank/DDBJ databases">
        <title>Genomic analysis of a strain of Sedimentibacter Hydroxybenzoicus DSM7310.</title>
        <authorList>
            <person name="Ma S."/>
        </authorList>
    </citation>
    <scope>NUCLEOTIDE SEQUENCE</scope>
    <source>
        <strain evidence="2">DSM 7310</strain>
    </source>
</reference>
<comment type="caution">
    <text evidence="2">The sequence shown here is derived from an EMBL/GenBank/DDBJ whole genome shotgun (WGS) entry which is preliminary data.</text>
</comment>
<dbReference type="Proteomes" id="UP000611629">
    <property type="component" value="Unassembled WGS sequence"/>
</dbReference>
<dbReference type="AlphaFoldDB" id="A0A974GUZ6"/>
<name>A0A974GUZ6_SEDHY</name>